<dbReference type="Proteomes" id="UP001295794">
    <property type="component" value="Unassembled WGS sequence"/>
</dbReference>
<dbReference type="AlphaFoldDB" id="A0AAD2GUI8"/>
<feature type="domain" description="Ras-GAP" evidence="2">
    <location>
        <begin position="1"/>
        <end position="169"/>
    </location>
</feature>
<dbReference type="GO" id="GO:0005096">
    <property type="term" value="F:GTPase activator activity"/>
    <property type="evidence" value="ECO:0007669"/>
    <property type="project" value="TreeGrafter"/>
</dbReference>
<keyword evidence="1" id="KW-0175">Coiled coil</keyword>
<proteinExistence type="predicted"/>
<protein>
    <recommendedName>
        <fullName evidence="2">Ras-GAP domain-containing protein</fullName>
    </recommendedName>
</protein>
<organism evidence="3 4">
    <name type="scientific">Mycena citricolor</name>
    <dbReference type="NCBI Taxonomy" id="2018698"/>
    <lineage>
        <taxon>Eukaryota</taxon>
        <taxon>Fungi</taxon>
        <taxon>Dikarya</taxon>
        <taxon>Basidiomycota</taxon>
        <taxon>Agaricomycotina</taxon>
        <taxon>Agaricomycetes</taxon>
        <taxon>Agaricomycetidae</taxon>
        <taxon>Agaricales</taxon>
        <taxon>Marasmiineae</taxon>
        <taxon>Mycenaceae</taxon>
        <taxon>Mycena</taxon>
    </lineage>
</organism>
<dbReference type="PROSITE" id="PS50018">
    <property type="entry name" value="RAS_GTPASE_ACTIV_2"/>
    <property type="match status" value="1"/>
</dbReference>
<comment type="caution">
    <text evidence="3">The sequence shown here is derived from an EMBL/GenBank/DDBJ whole genome shotgun (WGS) entry which is preliminary data.</text>
</comment>
<dbReference type="SUPFAM" id="SSF143885">
    <property type="entry name" value="RGC domain-like"/>
    <property type="match status" value="1"/>
</dbReference>
<dbReference type="SUPFAM" id="SSF48350">
    <property type="entry name" value="GTPase activation domain, GAP"/>
    <property type="match status" value="1"/>
</dbReference>
<evidence type="ECO:0000313" key="3">
    <source>
        <dbReference type="EMBL" id="CAK5262728.1"/>
    </source>
</evidence>
<dbReference type="EMBL" id="CAVNYO010000023">
    <property type="protein sequence ID" value="CAK5262728.1"/>
    <property type="molecule type" value="Genomic_DNA"/>
</dbReference>
<evidence type="ECO:0000259" key="2">
    <source>
        <dbReference type="PROSITE" id="PS50018"/>
    </source>
</evidence>
<dbReference type="GO" id="GO:1903479">
    <property type="term" value="P:mitotic actomyosin contractile ring assembly actin filament organization"/>
    <property type="evidence" value="ECO:0007669"/>
    <property type="project" value="TreeGrafter"/>
</dbReference>
<dbReference type="Pfam" id="PF03836">
    <property type="entry name" value="RasGAP_C"/>
    <property type="match status" value="1"/>
</dbReference>
<dbReference type="InterPro" id="IPR000593">
    <property type="entry name" value="RasGAP_C"/>
</dbReference>
<feature type="non-terminal residue" evidence="3">
    <location>
        <position position="588"/>
    </location>
</feature>
<sequence length="588" mass="65948">IFGFGQDRREDFLLLKLFQLSVQEEVRSAATVHDIIHGHPVYINSAVPYVRAKLNNYVRESLQGIVRRIVDPSPAAGASDRPRDRSSAFGVLVSSSRKFTLGLLQTSARISISAKRLKICLPELPTYKLSNAARLYTVFITALTQSVKRMPYSIRYLARETLIALKERFQMLQIRCMLHASADWSTTAVSILPLFANVRTADFHFHAHEFLDATVPPKPIYISRMKSTPCTAAWTYQDAIAPPSSNDPLRAILSELGGVPNLGSDELKDARDQAITLELTNRPTCGGKDVVGSGETGVLMVLKVHPDENLFEALLREVTPDDEMIWEDILESEAQHEQAGHSRRQPSTTVGDAAYRLDDISSFNFAHVKLRTIEFLIKLEKLGKVSRSDGFQGILNAIAADVRSKHRKRIQRQQEMESMTEALQHLAENKKQLEEKINSYHSYAEAAMQTMQRGGGKKCTETAGTAVYEAVLPSARLAAVWRDAAVRVFLVHGQYLYEKGILLSVDQFSPRQFDKLHITMSSNTPGVFTLLLESVATGITTKIASEDVKMEDLLQAKYEKRPFLSLFNGKAKVNFERFLVQINKKFYT</sequence>
<dbReference type="PANTHER" id="PTHR14149:SF14">
    <property type="entry name" value="CALPONIN-HOMOLOGY (CH) DOMAIN-CONTAINING PROTEIN"/>
    <property type="match status" value="1"/>
</dbReference>
<accession>A0AAD2GUI8</accession>
<evidence type="ECO:0000313" key="4">
    <source>
        <dbReference type="Proteomes" id="UP001295794"/>
    </source>
</evidence>
<reference evidence="3" key="1">
    <citation type="submission" date="2023-11" db="EMBL/GenBank/DDBJ databases">
        <authorList>
            <person name="De Vega J J."/>
            <person name="De Vega J J."/>
        </authorList>
    </citation>
    <scope>NUCLEOTIDE SEQUENCE</scope>
</reference>
<dbReference type="GO" id="GO:0005938">
    <property type="term" value="C:cell cortex"/>
    <property type="evidence" value="ECO:0007669"/>
    <property type="project" value="TreeGrafter"/>
</dbReference>
<dbReference type="InterPro" id="IPR001936">
    <property type="entry name" value="RasGAP_dom"/>
</dbReference>
<gene>
    <name evidence="3" type="ORF">MYCIT1_LOCUS1680</name>
</gene>
<dbReference type="GO" id="GO:0051015">
    <property type="term" value="F:actin filament binding"/>
    <property type="evidence" value="ECO:0007669"/>
    <property type="project" value="TreeGrafter"/>
</dbReference>
<evidence type="ECO:0000256" key="1">
    <source>
        <dbReference type="SAM" id="Coils"/>
    </source>
</evidence>
<dbReference type="InterPro" id="IPR008936">
    <property type="entry name" value="Rho_GTPase_activation_prot"/>
</dbReference>
<dbReference type="GO" id="GO:0005516">
    <property type="term" value="F:calmodulin binding"/>
    <property type="evidence" value="ECO:0007669"/>
    <property type="project" value="TreeGrafter"/>
</dbReference>
<keyword evidence="4" id="KW-1185">Reference proteome</keyword>
<dbReference type="Gene3D" id="1.10.506.10">
    <property type="entry name" value="GTPase Activation - p120gap, domain 1"/>
    <property type="match status" value="1"/>
</dbReference>
<feature type="coiled-coil region" evidence="1">
    <location>
        <begin position="416"/>
        <end position="443"/>
    </location>
</feature>
<dbReference type="PANTHER" id="PTHR14149">
    <property type="entry name" value="RAS GTPASE-ACTIVATING PROTEIN WITH IQ MOTIF"/>
    <property type="match status" value="1"/>
</dbReference>
<name>A0AAD2GUI8_9AGAR</name>